<evidence type="ECO:0000256" key="1">
    <source>
        <dbReference type="SAM" id="MobiDB-lite"/>
    </source>
</evidence>
<feature type="compositionally biased region" description="Polar residues" evidence="1">
    <location>
        <begin position="85"/>
        <end position="97"/>
    </location>
</feature>
<feature type="compositionally biased region" description="Polar residues" evidence="1">
    <location>
        <begin position="1"/>
        <end position="13"/>
    </location>
</feature>
<proteinExistence type="predicted"/>
<reference evidence="3 4" key="1">
    <citation type="submission" date="2019-05" db="EMBL/GenBank/DDBJ databases">
        <title>Emergence of the Ug99 lineage of the wheat stem rust pathogen through somatic hybridization.</title>
        <authorList>
            <person name="Li F."/>
            <person name="Upadhyaya N.M."/>
            <person name="Sperschneider J."/>
            <person name="Matny O."/>
            <person name="Nguyen-Phuc H."/>
            <person name="Mago R."/>
            <person name="Raley C."/>
            <person name="Miller M.E."/>
            <person name="Silverstein K.A.T."/>
            <person name="Henningsen E."/>
            <person name="Hirsch C.D."/>
            <person name="Visser B."/>
            <person name="Pretorius Z.A."/>
            <person name="Steffenson B.J."/>
            <person name="Schwessinger B."/>
            <person name="Dodds P.N."/>
            <person name="Figueroa M."/>
        </authorList>
    </citation>
    <scope>NUCLEOTIDE SEQUENCE [LARGE SCALE GENOMIC DNA]</scope>
    <source>
        <strain evidence="3 4">Ug99</strain>
    </source>
</reference>
<dbReference type="AlphaFoldDB" id="A0A5B0S6S5"/>
<dbReference type="Proteomes" id="UP000325313">
    <property type="component" value="Unassembled WGS sequence"/>
</dbReference>
<comment type="caution">
    <text evidence="3">The sequence shown here is derived from an EMBL/GenBank/DDBJ whole genome shotgun (WGS) entry which is preliminary data.</text>
</comment>
<evidence type="ECO:0000313" key="4">
    <source>
        <dbReference type="Proteomes" id="UP000325313"/>
    </source>
</evidence>
<organism evidence="3 4">
    <name type="scientific">Puccinia graminis f. sp. tritici</name>
    <dbReference type="NCBI Taxonomy" id="56615"/>
    <lineage>
        <taxon>Eukaryota</taxon>
        <taxon>Fungi</taxon>
        <taxon>Dikarya</taxon>
        <taxon>Basidiomycota</taxon>
        <taxon>Pucciniomycotina</taxon>
        <taxon>Pucciniomycetes</taxon>
        <taxon>Pucciniales</taxon>
        <taxon>Pucciniaceae</taxon>
        <taxon>Puccinia</taxon>
    </lineage>
</organism>
<dbReference type="EMBL" id="VDEP01000388">
    <property type="protein sequence ID" value="KAA1090350.1"/>
    <property type="molecule type" value="Genomic_DNA"/>
</dbReference>
<feature type="region of interest" description="Disordered" evidence="1">
    <location>
        <begin position="77"/>
        <end position="97"/>
    </location>
</feature>
<feature type="region of interest" description="Disordered" evidence="1">
    <location>
        <begin position="1"/>
        <end position="48"/>
    </location>
</feature>
<evidence type="ECO:0000313" key="3">
    <source>
        <dbReference type="EMBL" id="KAA1132314.1"/>
    </source>
</evidence>
<gene>
    <name evidence="3" type="ORF">PGTUg99_005190</name>
    <name evidence="2" type="ORF">PGTUg99_006110</name>
</gene>
<evidence type="ECO:0000313" key="2">
    <source>
        <dbReference type="EMBL" id="KAA1090350.1"/>
    </source>
</evidence>
<dbReference type="EMBL" id="VDEP01000084">
    <property type="protein sequence ID" value="KAA1132314.1"/>
    <property type="molecule type" value="Genomic_DNA"/>
</dbReference>
<protein>
    <submittedName>
        <fullName evidence="3">Uncharacterized protein</fullName>
    </submittedName>
</protein>
<name>A0A5B0S6S5_PUCGR</name>
<sequence length="198" mass="21795">MAESNLCPSFPTTYPQPPSHRGDQATDKRPATKRPTNNQPPNPIEPQTRCPVTIYHNHSIFVFLKCLSGGNNHHSPMYHSAAPNDRQSQHNSFLPTGNSGHISPIPQAVAGTPAHHILWQKDPSWAQAHDGQQDTPVFQAHPGAISGNHSWQPMLAHSSHHPIIYSGPPQYMSYSTPMSYMAPTSYQHSGLVYTGQPC</sequence>
<feature type="compositionally biased region" description="Basic and acidic residues" evidence="1">
    <location>
        <begin position="20"/>
        <end position="30"/>
    </location>
</feature>
<accession>A0A5B0S6S5</accession>